<sequence>MIVHCTRNGMMLYVQSARTIHIIFVLLSLRGSFDNGCGPYICDSSFEHSNCLDRFKKYFRSCPPQLILSLLKTRKIQGLILEGSEIMDVRNKDEVALGMKAAIASKQYG</sequence>
<evidence type="ECO:0000313" key="1">
    <source>
        <dbReference type="EMBL" id="KAF9598163.1"/>
    </source>
</evidence>
<keyword evidence="2" id="KW-1185">Reference proteome</keyword>
<dbReference type="Pfam" id="PF07800">
    <property type="entry name" value="DUF1644"/>
    <property type="match status" value="1"/>
</dbReference>
<dbReference type="InterPro" id="IPR012866">
    <property type="entry name" value="DUF1644"/>
</dbReference>
<accession>A0A835LJQ7</accession>
<proteinExistence type="predicted"/>
<gene>
    <name evidence="1" type="ORF">IFM89_025720</name>
</gene>
<dbReference type="EMBL" id="JADFTS010000007">
    <property type="protein sequence ID" value="KAF9598163.1"/>
    <property type="molecule type" value="Genomic_DNA"/>
</dbReference>
<organism evidence="1 2">
    <name type="scientific">Coptis chinensis</name>
    <dbReference type="NCBI Taxonomy" id="261450"/>
    <lineage>
        <taxon>Eukaryota</taxon>
        <taxon>Viridiplantae</taxon>
        <taxon>Streptophyta</taxon>
        <taxon>Embryophyta</taxon>
        <taxon>Tracheophyta</taxon>
        <taxon>Spermatophyta</taxon>
        <taxon>Magnoliopsida</taxon>
        <taxon>Ranunculales</taxon>
        <taxon>Ranunculaceae</taxon>
        <taxon>Coptidoideae</taxon>
        <taxon>Coptis</taxon>
    </lineage>
</organism>
<reference evidence="1 2" key="1">
    <citation type="submission" date="2020-10" db="EMBL/GenBank/DDBJ databases">
        <title>The Coptis chinensis genome and diversification of protoberbering-type alkaloids.</title>
        <authorList>
            <person name="Wang B."/>
            <person name="Shu S."/>
            <person name="Song C."/>
            <person name="Liu Y."/>
        </authorList>
    </citation>
    <scope>NUCLEOTIDE SEQUENCE [LARGE SCALE GENOMIC DNA]</scope>
    <source>
        <strain evidence="1">HL-2020</strain>
        <tissue evidence="1">Leaf</tissue>
    </source>
</reference>
<feature type="non-terminal residue" evidence="1">
    <location>
        <position position="109"/>
    </location>
</feature>
<dbReference type="OrthoDB" id="1747415at2759"/>
<protein>
    <submittedName>
        <fullName evidence="1">Uncharacterized protein</fullName>
    </submittedName>
</protein>
<evidence type="ECO:0000313" key="2">
    <source>
        <dbReference type="Proteomes" id="UP000631114"/>
    </source>
</evidence>
<name>A0A835LJQ7_9MAGN</name>
<dbReference type="Proteomes" id="UP000631114">
    <property type="component" value="Unassembled WGS sequence"/>
</dbReference>
<dbReference type="AlphaFoldDB" id="A0A835LJQ7"/>
<comment type="caution">
    <text evidence="1">The sequence shown here is derived from an EMBL/GenBank/DDBJ whole genome shotgun (WGS) entry which is preliminary data.</text>
</comment>